<comment type="caution">
    <text evidence="1">The sequence shown here is derived from an EMBL/GenBank/DDBJ whole genome shotgun (WGS) entry which is preliminary data.</text>
</comment>
<keyword evidence="2" id="KW-1185">Reference proteome</keyword>
<dbReference type="EMBL" id="RBNI01011232">
    <property type="protein sequence ID" value="RUP43330.1"/>
    <property type="molecule type" value="Genomic_DNA"/>
</dbReference>
<evidence type="ECO:0000313" key="1">
    <source>
        <dbReference type="EMBL" id="RUP43330.1"/>
    </source>
</evidence>
<organism evidence="1 2">
    <name type="scientific">Jimgerdemannia flammicorona</name>
    <dbReference type="NCBI Taxonomy" id="994334"/>
    <lineage>
        <taxon>Eukaryota</taxon>
        <taxon>Fungi</taxon>
        <taxon>Fungi incertae sedis</taxon>
        <taxon>Mucoromycota</taxon>
        <taxon>Mucoromycotina</taxon>
        <taxon>Endogonomycetes</taxon>
        <taxon>Endogonales</taxon>
        <taxon>Endogonaceae</taxon>
        <taxon>Jimgerdemannia</taxon>
    </lineage>
</organism>
<evidence type="ECO:0000313" key="2">
    <source>
        <dbReference type="Proteomes" id="UP000268093"/>
    </source>
</evidence>
<dbReference type="AlphaFoldDB" id="A0A433CXL9"/>
<gene>
    <name evidence="1" type="ORF">BC936DRAFT_137334</name>
</gene>
<proteinExistence type="predicted"/>
<dbReference type="Proteomes" id="UP000268093">
    <property type="component" value="Unassembled WGS sequence"/>
</dbReference>
<name>A0A433CXL9_9FUNG</name>
<protein>
    <submittedName>
        <fullName evidence="1">Uncharacterized protein</fullName>
    </submittedName>
</protein>
<reference evidence="1 2" key="1">
    <citation type="journal article" date="2018" name="New Phytol.">
        <title>Phylogenomics of Endogonaceae and evolution of mycorrhizas within Mucoromycota.</title>
        <authorList>
            <person name="Chang Y."/>
            <person name="Desiro A."/>
            <person name="Na H."/>
            <person name="Sandor L."/>
            <person name="Lipzen A."/>
            <person name="Clum A."/>
            <person name="Barry K."/>
            <person name="Grigoriev I.V."/>
            <person name="Martin F.M."/>
            <person name="Stajich J.E."/>
            <person name="Smith M.E."/>
            <person name="Bonito G."/>
            <person name="Spatafora J.W."/>
        </authorList>
    </citation>
    <scope>NUCLEOTIDE SEQUENCE [LARGE SCALE GENOMIC DNA]</scope>
    <source>
        <strain evidence="1 2">GMNB39</strain>
    </source>
</reference>
<accession>A0A433CXL9</accession>
<sequence length="112" mass="13011">MTIAHSGHWTYRRSERSHFGINGICYDFSQTKLLSCSVDTGRGHQRDIHDQHHGRAVQHRYRAHHSGVIGWAAGGSVLITRPCAEEWIQDHEKFWICVDRDIYCVQRDQRVA</sequence>